<feature type="region of interest" description="Disordered" evidence="10">
    <location>
        <begin position="752"/>
        <end position="805"/>
    </location>
</feature>
<keyword evidence="5" id="KW-0479">Metal-binding</keyword>
<dbReference type="Pfam" id="PF22379">
    <property type="entry name" value="OB_MCM10"/>
    <property type="match status" value="1"/>
</dbReference>
<keyword evidence="4" id="KW-0235">DNA replication</keyword>
<feature type="compositionally biased region" description="Basic and acidic residues" evidence="10">
    <location>
        <begin position="13"/>
        <end position="22"/>
    </location>
</feature>
<organism evidence="12 13">
    <name type="scientific">Paralvinella palmiformis</name>
    <dbReference type="NCBI Taxonomy" id="53620"/>
    <lineage>
        <taxon>Eukaryota</taxon>
        <taxon>Metazoa</taxon>
        <taxon>Spiralia</taxon>
        <taxon>Lophotrochozoa</taxon>
        <taxon>Annelida</taxon>
        <taxon>Polychaeta</taxon>
        <taxon>Sedentaria</taxon>
        <taxon>Canalipalpata</taxon>
        <taxon>Terebellida</taxon>
        <taxon>Terebelliformia</taxon>
        <taxon>Alvinellidae</taxon>
        <taxon>Paralvinella</taxon>
    </lineage>
</organism>
<dbReference type="GO" id="GO:0043596">
    <property type="term" value="C:nuclear replication fork"/>
    <property type="evidence" value="ECO:0007669"/>
    <property type="project" value="TreeGrafter"/>
</dbReference>
<keyword evidence="13" id="KW-1185">Reference proteome</keyword>
<feature type="compositionally biased region" description="Acidic residues" evidence="10">
    <location>
        <begin position="69"/>
        <end position="79"/>
    </location>
</feature>
<protein>
    <recommendedName>
        <fullName evidence="3">Protein MCM10 homolog</fullName>
    </recommendedName>
</protein>
<dbReference type="InterPro" id="IPR015408">
    <property type="entry name" value="Znf_Mcm10/DnaG"/>
</dbReference>
<sequence>MSRSQVHDLSAGGKDETSKDMESMDDDQCNIDEIQALLDDHQADIADGENNTSPKCQQEIGGGANTDKESDDDIDEDELDKLTALVEDDTQRQADRVLKEVQPSFVEVRKPDNCTPRQSSTKSDKQAALASDIPCHNKCEMSVTNGLRAETVHVPKIGAVLSGSGTEADVLVKLSELSAMEDQIRLMKSQLLEKAKQISPEIATALSAPKLKLIDEDIFKPAETSPEQKKTSKSARPQPVKTTPGISSLSVAGNDSDSDWDDLDGQKPSSLSKEGKQIKKLLNQGATDRKAHTPKFDPLEELPKKKPYNSTWTQRAGLSSSPSTSSSASGSYVSSSGSDVISEPLSGMRIINPLVSSVTLKSLMSGRKMIHLSRLHLKVNTPDLDSDWVTIAVMVSKSEPRKSVKGNQYSIWRLSDLADCDKVVSLFLFNKVFQELWKTVPGTVIGILNPSIMQSAEKSSFSDLSITIDNPKKLLILGKSKDLGRCKSKTKAGNDCINFVNLQKGEYCTYHVQSAYKKTSAKRSELQSGINIASYFFSENLNVFHFYSRPNMSQIFINRFTGVVPRSFEKTLFNKSSSVIYGGQTYTTGSLGNKATKSTKKSITIASLQRHHVNKLSHDKPKITTLNLHDLLPEDEAALKTMKENKNDKFHDALCIPSVGSLNYVKHMMNSEKIKDKEKSKQSAIISVSVKDFLKSCEKEMEMKHNARKRTLQCKNKKLPDVVFDFDKAPVLPALDFKADIIKQRAIKKIQKKGGVKKEDPNAVKKSKLPSEVEQIKKRLHKPPGDDNVDADEQPPKKKSKILGNLDLDSSDVQRLIKARSKHDNELNEQEQEKQDQYFEVLEKKEQMEEKMSSVTEVKCKAYVCKQCKYRAMSVAPHCREQNHNIITSDATKKFFECKDCKQRTITIERYPHHPCRKCQRSGFVRCSMFKEKKGPQLSSETLCLRGDEIKFLNSLN</sequence>
<evidence type="ECO:0000256" key="5">
    <source>
        <dbReference type="ARBA" id="ARBA00022723"/>
    </source>
</evidence>
<feature type="region of interest" description="Disordered" evidence="10">
    <location>
        <begin position="220"/>
        <end position="333"/>
    </location>
</feature>
<dbReference type="Pfam" id="PF09332">
    <property type="entry name" value="Mcm10"/>
    <property type="match status" value="1"/>
</dbReference>
<dbReference type="FunFam" id="2.40.50.140:FF:000174">
    <property type="entry name" value="DNA replication licensing factor mcm10"/>
    <property type="match status" value="1"/>
</dbReference>
<feature type="region of interest" description="Disordered" evidence="10">
    <location>
        <begin position="109"/>
        <end position="128"/>
    </location>
</feature>
<dbReference type="AlphaFoldDB" id="A0AAD9K255"/>
<dbReference type="Gene3D" id="2.40.50.140">
    <property type="entry name" value="Nucleic acid-binding proteins"/>
    <property type="match status" value="1"/>
</dbReference>
<dbReference type="SMART" id="SM01280">
    <property type="entry name" value="Mcm10"/>
    <property type="match status" value="1"/>
</dbReference>
<keyword evidence="8" id="KW-0539">Nucleus</keyword>
<name>A0AAD9K255_9ANNE</name>
<evidence type="ECO:0000256" key="3">
    <source>
        <dbReference type="ARBA" id="ARBA00017770"/>
    </source>
</evidence>
<dbReference type="Proteomes" id="UP001208570">
    <property type="component" value="Unassembled WGS sequence"/>
</dbReference>
<comment type="similarity">
    <text evidence="2">Belongs to the MCM10 family.</text>
</comment>
<keyword evidence="9" id="KW-0175">Coiled coil</keyword>
<evidence type="ECO:0000259" key="11">
    <source>
        <dbReference type="SMART" id="SM01280"/>
    </source>
</evidence>
<feature type="compositionally biased region" description="Basic and acidic residues" evidence="10">
    <location>
        <begin position="220"/>
        <end position="230"/>
    </location>
</feature>
<dbReference type="InterPro" id="IPR015411">
    <property type="entry name" value="Rep_factor_Mcm10_C"/>
</dbReference>
<comment type="caution">
    <text evidence="12">The sequence shown here is derived from an EMBL/GenBank/DDBJ whole genome shotgun (WGS) entry which is preliminary data.</text>
</comment>
<feature type="compositionally biased region" description="Polar residues" evidence="10">
    <location>
        <begin position="308"/>
        <end position="318"/>
    </location>
</feature>
<evidence type="ECO:0000256" key="9">
    <source>
        <dbReference type="SAM" id="Coils"/>
    </source>
</evidence>
<evidence type="ECO:0000256" key="7">
    <source>
        <dbReference type="ARBA" id="ARBA00022833"/>
    </source>
</evidence>
<dbReference type="GO" id="GO:0008270">
    <property type="term" value="F:zinc ion binding"/>
    <property type="evidence" value="ECO:0007669"/>
    <property type="project" value="UniProtKB-KW"/>
</dbReference>
<feature type="domain" description="Replication factor Mcm10 C-terminal" evidence="11">
    <location>
        <begin position="654"/>
        <end position="955"/>
    </location>
</feature>
<comment type="subcellular location">
    <subcellularLocation>
        <location evidence="1">Nucleus</location>
    </subcellularLocation>
</comment>
<feature type="region of interest" description="Disordered" evidence="10">
    <location>
        <begin position="1"/>
        <end position="103"/>
    </location>
</feature>
<evidence type="ECO:0000313" key="12">
    <source>
        <dbReference type="EMBL" id="KAK2163131.1"/>
    </source>
</evidence>
<feature type="coiled-coil region" evidence="9">
    <location>
        <begin position="813"/>
        <end position="851"/>
    </location>
</feature>
<evidence type="ECO:0000256" key="8">
    <source>
        <dbReference type="ARBA" id="ARBA00023242"/>
    </source>
</evidence>
<dbReference type="PANTHER" id="PTHR13454">
    <property type="entry name" value="PROTEIN MCM10 HOMOLOG"/>
    <property type="match status" value="1"/>
</dbReference>
<evidence type="ECO:0000256" key="6">
    <source>
        <dbReference type="ARBA" id="ARBA00022771"/>
    </source>
</evidence>
<gene>
    <name evidence="12" type="ORF">LSH36_85g07077</name>
</gene>
<accession>A0AAD9K255</accession>
<keyword evidence="6" id="KW-0863">Zinc-finger</keyword>
<feature type="compositionally biased region" description="Polar residues" evidence="10">
    <location>
        <begin position="240"/>
        <end position="253"/>
    </location>
</feature>
<dbReference type="InterPro" id="IPR056791">
    <property type="entry name" value="Znf_Mcm10_C"/>
</dbReference>
<dbReference type="Pfam" id="PF09329">
    <property type="entry name" value="zf-primase"/>
    <property type="match status" value="1"/>
</dbReference>
<feature type="compositionally biased region" description="Basic and acidic residues" evidence="10">
    <location>
        <begin position="89"/>
        <end position="99"/>
    </location>
</feature>
<evidence type="ECO:0000256" key="1">
    <source>
        <dbReference type="ARBA" id="ARBA00004123"/>
    </source>
</evidence>
<dbReference type="InterPro" id="IPR040184">
    <property type="entry name" value="Mcm10"/>
</dbReference>
<feature type="compositionally biased region" description="Low complexity" evidence="10">
    <location>
        <begin position="319"/>
        <end position="333"/>
    </location>
</feature>
<proteinExistence type="inferred from homology"/>
<evidence type="ECO:0000313" key="13">
    <source>
        <dbReference type="Proteomes" id="UP001208570"/>
    </source>
</evidence>
<evidence type="ECO:0000256" key="4">
    <source>
        <dbReference type="ARBA" id="ARBA00022705"/>
    </source>
</evidence>
<dbReference type="InterPro" id="IPR012340">
    <property type="entry name" value="NA-bd_OB-fold"/>
</dbReference>
<feature type="compositionally biased region" description="Basic and acidic residues" evidence="10">
    <location>
        <begin position="287"/>
        <end position="304"/>
    </location>
</feature>
<dbReference type="InterPro" id="IPR055065">
    <property type="entry name" value="OB_MCM10"/>
</dbReference>
<evidence type="ECO:0000256" key="2">
    <source>
        <dbReference type="ARBA" id="ARBA00009679"/>
    </source>
</evidence>
<dbReference type="PANTHER" id="PTHR13454:SF11">
    <property type="entry name" value="PROTEIN MCM10 HOMOLOG"/>
    <property type="match status" value="1"/>
</dbReference>
<dbReference type="GO" id="GO:0003697">
    <property type="term" value="F:single-stranded DNA binding"/>
    <property type="evidence" value="ECO:0007669"/>
    <property type="project" value="InterPro"/>
</dbReference>
<keyword evidence="7" id="KW-0862">Zinc</keyword>
<feature type="compositionally biased region" description="Basic and acidic residues" evidence="10">
    <location>
        <begin position="756"/>
        <end position="777"/>
    </location>
</feature>
<dbReference type="GO" id="GO:0003688">
    <property type="term" value="F:DNA replication origin binding"/>
    <property type="evidence" value="ECO:0007669"/>
    <property type="project" value="TreeGrafter"/>
</dbReference>
<dbReference type="Pfam" id="PF24863">
    <property type="entry name" value="zf-CCCH_Mcm10"/>
    <property type="match status" value="1"/>
</dbReference>
<reference evidence="12" key="1">
    <citation type="journal article" date="2023" name="Mol. Biol. Evol.">
        <title>Third-Generation Sequencing Reveals the Adaptive Role of the Epigenome in Three Deep-Sea Polychaetes.</title>
        <authorList>
            <person name="Perez M."/>
            <person name="Aroh O."/>
            <person name="Sun Y."/>
            <person name="Lan Y."/>
            <person name="Juniper S.K."/>
            <person name="Young C.R."/>
            <person name="Angers B."/>
            <person name="Qian P.Y."/>
        </authorList>
    </citation>
    <scope>NUCLEOTIDE SEQUENCE</scope>
    <source>
        <strain evidence="12">P08H-3</strain>
    </source>
</reference>
<dbReference type="GO" id="GO:0006270">
    <property type="term" value="P:DNA replication initiation"/>
    <property type="evidence" value="ECO:0007669"/>
    <property type="project" value="InterPro"/>
</dbReference>
<dbReference type="EMBL" id="JAODUP010000085">
    <property type="protein sequence ID" value="KAK2163131.1"/>
    <property type="molecule type" value="Genomic_DNA"/>
</dbReference>
<evidence type="ECO:0000256" key="10">
    <source>
        <dbReference type="SAM" id="MobiDB-lite"/>
    </source>
</evidence>